<organism evidence="3 4">
    <name type="scientific">Streptomyces gamaensis</name>
    <dbReference type="NCBI Taxonomy" id="1763542"/>
    <lineage>
        <taxon>Bacteria</taxon>
        <taxon>Bacillati</taxon>
        <taxon>Actinomycetota</taxon>
        <taxon>Actinomycetes</taxon>
        <taxon>Kitasatosporales</taxon>
        <taxon>Streptomycetaceae</taxon>
        <taxon>Streptomyces</taxon>
    </lineage>
</organism>
<protein>
    <submittedName>
        <fullName evidence="3">NACHT domain-containing protein</fullName>
    </submittedName>
</protein>
<evidence type="ECO:0000256" key="1">
    <source>
        <dbReference type="SAM" id="MobiDB-lite"/>
    </source>
</evidence>
<accession>A0ABW0Z556</accession>
<dbReference type="CDD" id="cd00267">
    <property type="entry name" value="ABC_ATPase"/>
    <property type="match status" value="1"/>
</dbReference>
<evidence type="ECO:0000259" key="2">
    <source>
        <dbReference type="PROSITE" id="PS50837"/>
    </source>
</evidence>
<dbReference type="RefSeq" id="WP_390320395.1">
    <property type="nucleotide sequence ID" value="NZ_JBHSPB010000022.1"/>
</dbReference>
<dbReference type="SUPFAM" id="SSF52540">
    <property type="entry name" value="P-loop containing nucleoside triphosphate hydrolases"/>
    <property type="match status" value="1"/>
</dbReference>
<dbReference type="EMBL" id="JBHSPB010000022">
    <property type="protein sequence ID" value="MFC5723966.1"/>
    <property type="molecule type" value="Genomic_DNA"/>
</dbReference>
<keyword evidence="4" id="KW-1185">Reference proteome</keyword>
<feature type="domain" description="NACHT" evidence="2">
    <location>
        <begin position="123"/>
        <end position="323"/>
    </location>
</feature>
<name>A0ABW0Z556_9ACTN</name>
<dbReference type="InterPro" id="IPR027417">
    <property type="entry name" value="P-loop_NTPase"/>
</dbReference>
<gene>
    <name evidence="3" type="ORF">ACFP1Z_27750</name>
</gene>
<feature type="region of interest" description="Disordered" evidence="1">
    <location>
        <begin position="1"/>
        <end position="36"/>
    </location>
</feature>
<evidence type="ECO:0000313" key="4">
    <source>
        <dbReference type="Proteomes" id="UP001596083"/>
    </source>
</evidence>
<proteinExistence type="predicted"/>
<dbReference type="Proteomes" id="UP001596083">
    <property type="component" value="Unassembled WGS sequence"/>
</dbReference>
<dbReference type="PANTHER" id="PTHR46844">
    <property type="entry name" value="SLR5058 PROTEIN"/>
    <property type="match status" value="1"/>
</dbReference>
<reference evidence="4" key="1">
    <citation type="journal article" date="2019" name="Int. J. Syst. Evol. Microbiol.">
        <title>The Global Catalogue of Microorganisms (GCM) 10K type strain sequencing project: providing services to taxonomists for standard genome sequencing and annotation.</title>
        <authorList>
            <consortium name="The Broad Institute Genomics Platform"/>
            <consortium name="The Broad Institute Genome Sequencing Center for Infectious Disease"/>
            <person name="Wu L."/>
            <person name="Ma J."/>
        </authorList>
    </citation>
    <scope>NUCLEOTIDE SEQUENCE [LARGE SCALE GENOMIC DNA]</scope>
    <source>
        <strain evidence="4">CGMCC 4.7304</strain>
    </source>
</reference>
<comment type="caution">
    <text evidence="3">The sequence shown here is derived from an EMBL/GenBank/DDBJ whole genome shotgun (WGS) entry which is preliminary data.</text>
</comment>
<sequence>MASGPARPRVGKAPDAPRQENSGRAPTANGPTRPRSGTAAGFYDYWHALWEQACDDPAPGPRLSAYREAAAHAAAEHPYPDLVDPAWSTPADGYVPQRVAARTEADTPAAPLPAPAVFGAPGPVSLLVGAPGCGKSTLLRVHVAGTAEHGHGRAGRAVPVLVRAAKLTDKVLFARALATVVGEALARHLEPGALTTDFFRRPPAPRAVWLVLVDGLDEVPDPAARAALLRTLAEAAEDGPYRFVVTTRPLPPDELDGSAAHFDRFELLPFTTEDLRGYARDRFRALDDPDGCTDRFMTLLADGKLEALARTPLMAAMLCTVYRADPGARLPKGRTAVYTRFVELIHLLNPHKRIRETHERAIEALESPFQHMPDRLAVRSAAEQARDALPELIGCLALRLLFTGAASVAEALDDHELGRPPAPLEGEPADWHRFLTDLLLSTGLLTVQDGELAFPHRTFLEYHAARYATRTERGRRAEIHDLIDCRWFAPPSWPFSRMTWSMSIIRVSFRTLLGFGAATPVLTHGHMSYAGFVLDLVAGSGTDLDRKLLRVARRGGAEGGTFIALQTALGTGITPEAADAARATLAGVALGSRKVPGEERLLAAEALAALAEDPDVLDTLNQWHFFPQGLRPPGAPPSLYELDHVRSRTRRDTVAKLDAVLRDPTLDEAFRREAAGVRRAFGRLIGEEAAP</sequence>
<dbReference type="PANTHER" id="PTHR46844:SF1">
    <property type="entry name" value="SLR5058 PROTEIN"/>
    <property type="match status" value="1"/>
</dbReference>
<dbReference type="Gene3D" id="3.40.50.300">
    <property type="entry name" value="P-loop containing nucleotide triphosphate hydrolases"/>
    <property type="match status" value="1"/>
</dbReference>
<evidence type="ECO:0000313" key="3">
    <source>
        <dbReference type="EMBL" id="MFC5723966.1"/>
    </source>
</evidence>
<dbReference type="Pfam" id="PF05729">
    <property type="entry name" value="NACHT"/>
    <property type="match status" value="1"/>
</dbReference>
<dbReference type="InterPro" id="IPR007111">
    <property type="entry name" value="NACHT_NTPase"/>
</dbReference>
<dbReference type="PROSITE" id="PS50837">
    <property type="entry name" value="NACHT"/>
    <property type="match status" value="1"/>
</dbReference>